<proteinExistence type="predicted"/>
<accession>S0ANF9</accession>
<gene>
    <name evidence="2" type="ORF">FACI_IFERC00001G0803</name>
</gene>
<dbReference type="GeneID" id="16024967"/>
<dbReference type="InterPro" id="IPR003847">
    <property type="entry name" value="Put_antitoxin"/>
</dbReference>
<dbReference type="HOGENOM" id="CLU_170073_0_1_2"/>
<evidence type="ECO:0000313" key="3">
    <source>
        <dbReference type="Proteomes" id="UP000014660"/>
    </source>
</evidence>
<reference evidence="2 3" key="1">
    <citation type="journal article" date="2007" name="Proc. Natl. Acad. Sci. U.S.A.">
        <title>Genome dynamics in a natural archaeal population.</title>
        <authorList>
            <person name="Allen E.E."/>
            <person name="Tyson G.W."/>
            <person name="Whitaker R.J."/>
            <person name="Detter J.C."/>
            <person name="Richardson P.M."/>
            <person name="Banfield J.F."/>
        </authorList>
    </citation>
    <scope>NUCLEOTIDE SEQUENCE [LARGE SCALE GENOMIC DNA]</scope>
    <source>
        <strain evidence="3">fer1</strain>
    </source>
</reference>
<dbReference type="Pfam" id="PF02697">
    <property type="entry name" value="VAPB_antitox"/>
    <property type="match status" value="1"/>
</dbReference>
<evidence type="ECO:0000313" key="2">
    <source>
        <dbReference type="EMBL" id="AGO60783.1"/>
    </source>
</evidence>
<evidence type="ECO:0008006" key="4">
    <source>
        <dbReference type="Google" id="ProtNLM"/>
    </source>
</evidence>
<dbReference type="Proteomes" id="UP000014660">
    <property type="component" value="Chromosome"/>
</dbReference>
<name>S0ANF9_FERAC</name>
<sequence length="77" mass="9127">MPSKNISISDEAYNKLKKLKGKNESFTAVINRLFSTIILLELRGTISNEEANDMRNRIEESREARRKQIEKLFERWK</sequence>
<dbReference type="KEGG" id="fac:FACI_IFERC01G0803"/>
<keyword evidence="1" id="KW-1277">Toxin-antitoxin system</keyword>
<evidence type="ECO:0000256" key="1">
    <source>
        <dbReference type="ARBA" id="ARBA00022649"/>
    </source>
</evidence>
<dbReference type="RefSeq" id="WP_009886836.1">
    <property type="nucleotide sequence ID" value="NC_021592.1"/>
</dbReference>
<protein>
    <recommendedName>
        <fullName evidence="4">Antitoxin</fullName>
    </recommendedName>
</protein>
<organism evidence="2 3">
    <name type="scientific">Ferroplasma acidarmanus Fer1</name>
    <dbReference type="NCBI Taxonomy" id="333146"/>
    <lineage>
        <taxon>Archaea</taxon>
        <taxon>Methanobacteriati</taxon>
        <taxon>Thermoplasmatota</taxon>
        <taxon>Thermoplasmata</taxon>
        <taxon>Thermoplasmatales</taxon>
        <taxon>Ferroplasmaceae</taxon>
        <taxon>Ferroplasma</taxon>
    </lineage>
</organism>
<dbReference type="EMBL" id="CP004145">
    <property type="protein sequence ID" value="AGO60783.1"/>
    <property type="molecule type" value="Genomic_DNA"/>
</dbReference>
<dbReference type="AlphaFoldDB" id="S0ANF9"/>
<keyword evidence="3" id="KW-1185">Reference proteome</keyword>